<dbReference type="PANTHER" id="PTHR43409:SF7">
    <property type="entry name" value="BLL1977 PROTEIN"/>
    <property type="match status" value="1"/>
</dbReference>
<dbReference type="GO" id="GO:0031419">
    <property type="term" value="F:cobalamin binding"/>
    <property type="evidence" value="ECO:0007669"/>
    <property type="project" value="InterPro"/>
</dbReference>
<dbReference type="GO" id="GO:0051536">
    <property type="term" value="F:iron-sulfur cluster binding"/>
    <property type="evidence" value="ECO:0007669"/>
    <property type="project" value="UniProtKB-KW"/>
</dbReference>
<dbReference type="SFLD" id="SFLDS00029">
    <property type="entry name" value="Radical_SAM"/>
    <property type="match status" value="1"/>
</dbReference>
<evidence type="ECO:0000259" key="6">
    <source>
        <dbReference type="PROSITE" id="PS51332"/>
    </source>
</evidence>
<feature type="domain" description="Radical SAM core" evidence="7">
    <location>
        <begin position="198"/>
        <end position="427"/>
    </location>
</feature>
<dbReference type="PROSITE" id="PS51918">
    <property type="entry name" value="RADICAL_SAM"/>
    <property type="match status" value="1"/>
</dbReference>
<dbReference type="Gene3D" id="3.40.50.280">
    <property type="entry name" value="Cobalamin-binding domain"/>
    <property type="match status" value="1"/>
</dbReference>
<dbReference type="SUPFAM" id="SSF52242">
    <property type="entry name" value="Cobalamin (vitamin B12)-binding domain"/>
    <property type="match status" value="1"/>
</dbReference>
<dbReference type="InterPro" id="IPR006638">
    <property type="entry name" value="Elp3/MiaA/NifB-like_rSAM"/>
</dbReference>
<keyword evidence="4" id="KW-0408">Iron</keyword>
<dbReference type="PROSITE" id="PS51332">
    <property type="entry name" value="B12_BINDING"/>
    <property type="match status" value="1"/>
</dbReference>
<dbReference type="OrthoDB" id="9801424at2"/>
<dbReference type="Pfam" id="PF04055">
    <property type="entry name" value="Radical_SAM"/>
    <property type="match status" value="1"/>
</dbReference>
<keyword evidence="3" id="KW-0479">Metal-binding</keyword>
<dbReference type="InterPro" id="IPR007197">
    <property type="entry name" value="rSAM"/>
</dbReference>
<evidence type="ECO:0000313" key="9">
    <source>
        <dbReference type="Proteomes" id="UP000260649"/>
    </source>
</evidence>
<evidence type="ECO:0000313" key="8">
    <source>
        <dbReference type="EMBL" id="RFT06798.1"/>
    </source>
</evidence>
<dbReference type="InterPro" id="IPR036724">
    <property type="entry name" value="Cobalamin-bd_sf"/>
</dbReference>
<proteinExistence type="predicted"/>
<comment type="caution">
    <text evidence="8">The sequence shown here is derived from an EMBL/GenBank/DDBJ whole genome shotgun (WGS) entry which is preliminary data.</text>
</comment>
<dbReference type="SFLD" id="SFLDG01082">
    <property type="entry name" value="B12-binding_domain_containing"/>
    <property type="match status" value="1"/>
</dbReference>
<dbReference type="GO" id="GO:0005829">
    <property type="term" value="C:cytosol"/>
    <property type="evidence" value="ECO:0007669"/>
    <property type="project" value="TreeGrafter"/>
</dbReference>
<dbReference type="GeneID" id="97995079"/>
<sequence>MLQKLGGGTPKGRVMLLAFYNTKALGVRYLEGALERAGYQVQVVFYKEFNSHCPGQTSRRELELLCEEVRRAEPVFIGLSVMSSMYLDTVEQVMKTLRARYAIPLVCGGAFASLYPDYFLDRGAAYVIRGDGEIPMVNLADRLMCGESGEDLASLCCRRHGETVVQPIGGVLKEIDGYGIPVVSSPRACLIERDRLRRGDPQRHTLRYEVIASRGCPFTCTYCSCAPLHRLMPRGIATVRTRSVESVMEELREAKRACPRMMMVHFYDEIFPNLPGWVDEFVAAYQREIHLPFTIWSHPKAAKQEVLEKLVRVGLTEVIMGIQSGSDRVRREVFHRYETREEILRAAGFFQAAGVPWVSYDFMLQHPFESLEDLKETYFLVKELPGRYVLQLHGLNFLPGTDIVSMAVEQGLFTQAELDRIMFAPMEEQFGAYWKQETSLESQLWYALIFLWQWEAMRERCLVYEQDPVEYKQEIFKAYRQAQGLSRRREWRKKLDMAARRFGLR</sequence>
<dbReference type="GO" id="GO:0046872">
    <property type="term" value="F:metal ion binding"/>
    <property type="evidence" value="ECO:0007669"/>
    <property type="project" value="UniProtKB-KW"/>
</dbReference>
<evidence type="ECO:0000256" key="5">
    <source>
        <dbReference type="ARBA" id="ARBA00023014"/>
    </source>
</evidence>
<organism evidence="8 9">
    <name type="scientific">Evtepia gabavorous</name>
    <dbReference type="NCBI Taxonomy" id="2211183"/>
    <lineage>
        <taxon>Bacteria</taxon>
        <taxon>Bacillati</taxon>
        <taxon>Bacillota</taxon>
        <taxon>Clostridia</taxon>
        <taxon>Eubacteriales</taxon>
        <taxon>Evtepia</taxon>
    </lineage>
</organism>
<dbReference type="EMBL" id="QQRQ01000006">
    <property type="protein sequence ID" value="RFT06798.1"/>
    <property type="molecule type" value="Genomic_DNA"/>
</dbReference>
<dbReference type="InterPro" id="IPR058240">
    <property type="entry name" value="rSAM_sf"/>
</dbReference>
<dbReference type="Pfam" id="PF02310">
    <property type="entry name" value="B12-binding"/>
    <property type="match status" value="1"/>
</dbReference>
<protein>
    <submittedName>
        <fullName evidence="8">Radical SAM protein</fullName>
    </submittedName>
</protein>
<evidence type="ECO:0000256" key="1">
    <source>
        <dbReference type="ARBA" id="ARBA00001966"/>
    </source>
</evidence>
<dbReference type="InterPro" id="IPR023404">
    <property type="entry name" value="rSAM_horseshoe"/>
</dbReference>
<evidence type="ECO:0000256" key="3">
    <source>
        <dbReference type="ARBA" id="ARBA00022723"/>
    </source>
</evidence>
<keyword evidence="9" id="KW-1185">Reference proteome</keyword>
<evidence type="ECO:0000259" key="7">
    <source>
        <dbReference type="PROSITE" id="PS51918"/>
    </source>
</evidence>
<dbReference type="SUPFAM" id="SSF102114">
    <property type="entry name" value="Radical SAM enzymes"/>
    <property type="match status" value="1"/>
</dbReference>
<accession>A0A3E2B439</accession>
<dbReference type="InterPro" id="IPR006158">
    <property type="entry name" value="Cobalamin-bd"/>
</dbReference>
<keyword evidence="2" id="KW-0949">S-adenosyl-L-methionine</keyword>
<feature type="domain" description="B12-binding" evidence="6">
    <location>
        <begin position="2"/>
        <end position="150"/>
    </location>
</feature>
<gene>
    <name evidence="8" type="ORF">DV520_04935</name>
</gene>
<comment type="cofactor">
    <cofactor evidence="1">
        <name>[4Fe-4S] cluster</name>
        <dbReference type="ChEBI" id="CHEBI:49883"/>
    </cofactor>
</comment>
<dbReference type="Gene3D" id="3.80.30.20">
    <property type="entry name" value="tm_1862 like domain"/>
    <property type="match status" value="1"/>
</dbReference>
<name>A0A3E2B439_9FIRM</name>
<dbReference type="InterPro" id="IPR051198">
    <property type="entry name" value="BchE-like"/>
</dbReference>
<evidence type="ECO:0000256" key="2">
    <source>
        <dbReference type="ARBA" id="ARBA00022691"/>
    </source>
</evidence>
<dbReference type="SMART" id="SM00729">
    <property type="entry name" value="Elp3"/>
    <property type="match status" value="1"/>
</dbReference>
<keyword evidence="5" id="KW-0411">Iron-sulfur</keyword>
<dbReference type="AlphaFoldDB" id="A0A3E2B439"/>
<dbReference type="CDD" id="cd01335">
    <property type="entry name" value="Radical_SAM"/>
    <property type="match status" value="1"/>
</dbReference>
<dbReference type="GO" id="GO:0003824">
    <property type="term" value="F:catalytic activity"/>
    <property type="evidence" value="ECO:0007669"/>
    <property type="project" value="InterPro"/>
</dbReference>
<dbReference type="Proteomes" id="UP000260649">
    <property type="component" value="Unassembled WGS sequence"/>
</dbReference>
<evidence type="ECO:0000256" key="4">
    <source>
        <dbReference type="ARBA" id="ARBA00023004"/>
    </source>
</evidence>
<dbReference type="PANTHER" id="PTHR43409">
    <property type="entry name" value="ANAEROBIC MAGNESIUM-PROTOPORPHYRIN IX MONOMETHYL ESTER CYCLASE-RELATED"/>
    <property type="match status" value="1"/>
</dbReference>
<dbReference type="RefSeq" id="WP_117141984.1">
    <property type="nucleotide sequence ID" value="NZ_CAKXKJ010000006.1"/>
</dbReference>
<reference evidence="8 9" key="1">
    <citation type="submission" date="2018-07" db="EMBL/GenBank/DDBJ databases">
        <title>GABA Modulating Bacteria of the Human Gut Microbiota.</title>
        <authorList>
            <person name="Strandwitz P."/>
            <person name="Kim K.H."/>
            <person name="Terekhova D."/>
            <person name="Liu J.K."/>
            <person name="Sharma A."/>
            <person name="Levering J."/>
            <person name="Mcdonald D."/>
            <person name="Dietrich D."/>
            <person name="Ramadhar T.R."/>
            <person name="Lekbua A."/>
            <person name="Mroue N."/>
            <person name="Liston C."/>
            <person name="Stewart E.J."/>
            <person name="Dubin M.J."/>
            <person name="Zengler K."/>
            <person name="Knight R."/>
            <person name="Gilbert J.A."/>
            <person name="Clardy J."/>
            <person name="Lewis K."/>
        </authorList>
    </citation>
    <scope>NUCLEOTIDE SEQUENCE [LARGE SCALE GENOMIC DNA]</scope>
    <source>
        <strain evidence="8 9">KLE1738</strain>
    </source>
</reference>